<evidence type="ECO:0000313" key="4">
    <source>
        <dbReference type="Proteomes" id="UP000034471"/>
    </source>
</evidence>
<dbReference type="STRING" id="1618481.US54_C0001G0052"/>
<dbReference type="GO" id="GO:0006351">
    <property type="term" value="P:DNA-templated transcription"/>
    <property type="evidence" value="ECO:0007669"/>
    <property type="project" value="TreeGrafter"/>
</dbReference>
<evidence type="ECO:0000256" key="2">
    <source>
        <dbReference type="ARBA" id="ARBA00022649"/>
    </source>
</evidence>
<proteinExistence type="inferred from homology"/>
<dbReference type="InterPro" id="IPR007337">
    <property type="entry name" value="RelB/DinJ"/>
</dbReference>
<keyword evidence="2" id="KW-1277">Toxin-antitoxin system</keyword>
<sequence length="97" mass="11288">MSTSVITVKVDSKTKSKFQDIAQQLGMPISSLIRGFIRHLIQTRRVEYSLNEKPTQYLIDALRKSEEDIKKGNMISFNNPKEELSYLQTLIKENERK</sequence>
<dbReference type="Proteomes" id="UP000034471">
    <property type="component" value="Unassembled WGS sequence"/>
</dbReference>
<evidence type="ECO:0000256" key="1">
    <source>
        <dbReference type="ARBA" id="ARBA00010562"/>
    </source>
</evidence>
<dbReference type="PANTHER" id="PTHR38781">
    <property type="entry name" value="ANTITOXIN DINJ-RELATED"/>
    <property type="match status" value="1"/>
</dbReference>
<name>A0A0G0H9W2_9BACT</name>
<dbReference type="PANTHER" id="PTHR38781:SF1">
    <property type="entry name" value="ANTITOXIN DINJ-RELATED"/>
    <property type="match status" value="1"/>
</dbReference>
<comment type="similarity">
    <text evidence="1">Belongs to the RelB/DinJ antitoxin family.</text>
</comment>
<dbReference type="InterPro" id="IPR013321">
    <property type="entry name" value="Arc_rbn_hlx_hlx"/>
</dbReference>
<dbReference type="AlphaFoldDB" id="A0A0G0H9W2"/>
<evidence type="ECO:0000313" key="3">
    <source>
        <dbReference type="EMBL" id="KKQ38927.1"/>
    </source>
</evidence>
<accession>A0A0G0H9W2</accession>
<protein>
    <recommendedName>
        <fullName evidence="5">Addiction module antitoxin, RelB/DinJ family</fullName>
    </recommendedName>
</protein>
<evidence type="ECO:0008006" key="5">
    <source>
        <dbReference type="Google" id="ProtNLM"/>
    </source>
</evidence>
<dbReference type="GO" id="GO:0006355">
    <property type="term" value="P:regulation of DNA-templated transcription"/>
    <property type="evidence" value="ECO:0007669"/>
    <property type="project" value="InterPro"/>
</dbReference>
<organism evidence="3 4">
    <name type="scientific">Candidatus Roizmanbacteria bacterium GW2011_GWA2_37_7</name>
    <dbReference type="NCBI Taxonomy" id="1618481"/>
    <lineage>
        <taxon>Bacteria</taxon>
        <taxon>Candidatus Roizmaniibacteriota</taxon>
    </lineage>
</organism>
<dbReference type="Pfam" id="PF04221">
    <property type="entry name" value="RelB"/>
    <property type="match status" value="1"/>
</dbReference>
<dbReference type="Gene3D" id="1.10.1220.10">
    <property type="entry name" value="Met repressor-like"/>
    <property type="match status" value="1"/>
</dbReference>
<gene>
    <name evidence="3" type="ORF">US54_C0001G0052</name>
</gene>
<reference evidence="3 4" key="1">
    <citation type="journal article" date="2015" name="Nature">
        <title>rRNA introns, odd ribosomes, and small enigmatic genomes across a large radiation of phyla.</title>
        <authorList>
            <person name="Brown C.T."/>
            <person name="Hug L.A."/>
            <person name="Thomas B.C."/>
            <person name="Sharon I."/>
            <person name="Castelle C.J."/>
            <person name="Singh A."/>
            <person name="Wilkins M.J."/>
            <person name="Williams K.H."/>
            <person name="Banfield J.F."/>
        </authorList>
    </citation>
    <scope>NUCLEOTIDE SEQUENCE [LARGE SCALE GENOMIC DNA]</scope>
</reference>
<dbReference type="EMBL" id="LBTJ01000001">
    <property type="protein sequence ID" value="KKQ38927.1"/>
    <property type="molecule type" value="Genomic_DNA"/>
</dbReference>
<comment type="caution">
    <text evidence="3">The sequence shown here is derived from an EMBL/GenBank/DDBJ whole genome shotgun (WGS) entry which is preliminary data.</text>
</comment>